<accession>A0AAW1BMC2</accession>
<dbReference type="PANTHER" id="PTHR14093:SF19">
    <property type="entry name" value="THYROGLOBULIN"/>
    <property type="match status" value="1"/>
</dbReference>
<feature type="domain" description="Thyroglobulin type-1" evidence="8">
    <location>
        <begin position="91"/>
        <end position="187"/>
    </location>
</feature>
<evidence type="ECO:0000313" key="10">
    <source>
        <dbReference type="Proteomes" id="UP001474421"/>
    </source>
</evidence>
<reference evidence="9 10" key="1">
    <citation type="journal article" date="2024" name="Proc. Natl. Acad. Sci. U.S.A.">
        <title>The genetic regulatory architecture and epigenomic basis for age-related changes in rattlesnake venom.</title>
        <authorList>
            <person name="Hogan M.P."/>
            <person name="Holding M.L."/>
            <person name="Nystrom G.S."/>
            <person name="Colston T.J."/>
            <person name="Bartlett D.A."/>
            <person name="Mason A.J."/>
            <person name="Ellsworth S.A."/>
            <person name="Rautsaw R.M."/>
            <person name="Lawrence K.C."/>
            <person name="Strickland J.L."/>
            <person name="He B."/>
            <person name="Fraser P."/>
            <person name="Margres M.J."/>
            <person name="Gilbert D.M."/>
            <person name="Gibbs H.L."/>
            <person name="Parkinson C.L."/>
            <person name="Rokyta D.R."/>
        </authorList>
    </citation>
    <scope>NUCLEOTIDE SEQUENCE [LARGE SCALE GENOMIC DNA]</scope>
    <source>
        <strain evidence="9">DRR0105</strain>
    </source>
</reference>
<proteinExistence type="predicted"/>
<evidence type="ECO:0000256" key="6">
    <source>
        <dbReference type="PROSITE-ProRule" id="PRU00500"/>
    </source>
</evidence>
<dbReference type="SUPFAM" id="SSF57610">
    <property type="entry name" value="Thyroglobulin type-1 domain"/>
    <property type="match status" value="4"/>
</dbReference>
<name>A0AAW1BMC2_CROAD</name>
<feature type="domain" description="Thyroglobulin type-1" evidence="8">
    <location>
        <begin position="452"/>
        <end position="555"/>
    </location>
</feature>
<dbReference type="FunFam" id="4.10.800.10:FF:000016">
    <property type="entry name" value="Thyroglobulin"/>
    <property type="match status" value="1"/>
</dbReference>
<evidence type="ECO:0000256" key="7">
    <source>
        <dbReference type="SAM" id="SignalP"/>
    </source>
</evidence>
<evidence type="ECO:0000256" key="2">
    <source>
        <dbReference type="ARBA" id="ARBA00022525"/>
    </source>
</evidence>
<gene>
    <name evidence="9" type="ORF">NXF25_007838</name>
</gene>
<comment type="subcellular location">
    <subcellularLocation>
        <location evidence="1">Secreted</location>
    </subcellularLocation>
</comment>
<dbReference type="PANTHER" id="PTHR14093">
    <property type="entry name" value="HLA CLASS II GAMMA CHAIN"/>
    <property type="match status" value="1"/>
</dbReference>
<dbReference type="GO" id="GO:0006590">
    <property type="term" value="P:thyroid hormone generation"/>
    <property type="evidence" value="ECO:0007669"/>
    <property type="project" value="TreeGrafter"/>
</dbReference>
<keyword evidence="2" id="KW-0964">Secreted</keyword>
<feature type="disulfide bond" evidence="6">
    <location>
        <begin position="268"/>
        <end position="288"/>
    </location>
</feature>
<evidence type="ECO:0000313" key="9">
    <source>
        <dbReference type="EMBL" id="KAK9403011.1"/>
    </source>
</evidence>
<feature type="disulfide bond" evidence="6">
    <location>
        <begin position="61"/>
        <end position="68"/>
    </location>
</feature>
<feature type="disulfide bond" evidence="6">
    <location>
        <begin position="70"/>
        <end position="90"/>
    </location>
</feature>
<dbReference type="InterPro" id="IPR052001">
    <property type="entry name" value="MHC-II_Gamma/Thyroglobulin"/>
</dbReference>
<dbReference type="EMBL" id="JAOTOJ010000003">
    <property type="protein sequence ID" value="KAK9403011.1"/>
    <property type="molecule type" value="Genomic_DNA"/>
</dbReference>
<protein>
    <submittedName>
        <fullName evidence="9">Thyroglobulin</fullName>
    </submittedName>
</protein>
<evidence type="ECO:0000256" key="1">
    <source>
        <dbReference type="ARBA" id="ARBA00004613"/>
    </source>
</evidence>
<feature type="domain" description="Thyroglobulin type-1" evidence="8">
    <location>
        <begin position="228"/>
        <end position="288"/>
    </location>
</feature>
<dbReference type="PROSITE" id="PS00484">
    <property type="entry name" value="THYROGLOBULIN_1_1"/>
    <property type="match status" value="2"/>
</dbReference>
<dbReference type="InterPro" id="IPR000716">
    <property type="entry name" value="Thyroglobulin_1"/>
</dbReference>
<dbReference type="SMART" id="SM00211">
    <property type="entry name" value="TY"/>
    <property type="match status" value="3"/>
</dbReference>
<sequence length="556" mass="62599">MRALLFITCLCFTNKALTSSFGLSFCQLQKQQILVSRYINSSETAYIPQCLDSGDFDPVQCDLALVQCWCVDGEGMEIYGTRQKGKPRQCPGRCEIRDRRILHGVGEKSPPQCSTDGEFLPVQCKFVNTTDRMVFDLIHHFNRLSKAFLTFSSFRSLFPDINGYCYCADSLGRELEDTGLEMLLENVYDTVFASLEPVPTFAESSMYRILQRRFLGVQLATTGRFRCPSKCEIEYFTATHFEEDYKPLCEEIGAYKPTQCQLNGECWCVDSRGQEIPGTRRRGQQPICGKTSAVQLLTFETLLGEAIGGMFPSRELAQIALRFTSNPKRFQENLFGGMFLKNLVQFNFTGALGPNSKFNLDKYFQQVGMRSGFSELVSQLLQGSSQEKFNRSQSLVDSFGRKVSLEDNQKAIQFLASLLETPEFFSFLQHVISVPESVIRDLGKVVRILLKARDCTEEDKDALVPDCTVDGNYKEIQCNRGECLYPKYKPGGVASASGSKCMRADGVPPATWRRAGSYSDFSIPLGHFDLRNCWCVDDKGRLQGRQASVNQVPTCK</sequence>
<feature type="disulfide bond" evidence="6">
    <location>
        <begin position="535"/>
        <end position="555"/>
    </location>
</feature>
<dbReference type="Pfam" id="PF00086">
    <property type="entry name" value="Thyroglobulin_1"/>
    <property type="match status" value="4"/>
</dbReference>
<dbReference type="AlphaFoldDB" id="A0AAW1BMC2"/>
<evidence type="ECO:0000256" key="4">
    <source>
        <dbReference type="ARBA" id="ARBA00023157"/>
    </source>
</evidence>
<dbReference type="PROSITE" id="PS51162">
    <property type="entry name" value="THYROGLOBULIN_1_2"/>
    <property type="match status" value="4"/>
</dbReference>
<dbReference type="Gene3D" id="4.10.800.10">
    <property type="entry name" value="Thyroglobulin type-1"/>
    <property type="match status" value="4"/>
</dbReference>
<dbReference type="Proteomes" id="UP001474421">
    <property type="component" value="Unassembled WGS sequence"/>
</dbReference>
<dbReference type="CDD" id="cd00191">
    <property type="entry name" value="TY"/>
    <property type="match status" value="2"/>
</dbReference>
<comment type="caution">
    <text evidence="9">The sequence shown here is derived from an EMBL/GenBank/DDBJ whole genome shotgun (WGS) entry which is preliminary data.</text>
</comment>
<feature type="domain" description="Thyroglobulin type-1" evidence="8">
    <location>
        <begin position="23"/>
        <end position="90"/>
    </location>
</feature>
<keyword evidence="5" id="KW-0325">Glycoprotein</keyword>
<keyword evidence="10" id="KW-1185">Reference proteome</keyword>
<dbReference type="GO" id="GO:0005615">
    <property type="term" value="C:extracellular space"/>
    <property type="evidence" value="ECO:0007669"/>
    <property type="project" value="TreeGrafter"/>
</dbReference>
<feature type="signal peptide" evidence="7">
    <location>
        <begin position="1"/>
        <end position="18"/>
    </location>
</feature>
<feature type="chain" id="PRO_5043844602" evidence="7">
    <location>
        <begin position="19"/>
        <end position="556"/>
    </location>
</feature>
<evidence type="ECO:0000256" key="3">
    <source>
        <dbReference type="ARBA" id="ARBA00022729"/>
    </source>
</evidence>
<keyword evidence="3 7" id="KW-0732">Signal</keyword>
<dbReference type="InterPro" id="IPR036857">
    <property type="entry name" value="Thyroglobulin_1_sf"/>
</dbReference>
<evidence type="ECO:0000259" key="8">
    <source>
        <dbReference type="PROSITE" id="PS51162"/>
    </source>
</evidence>
<keyword evidence="4 6" id="KW-1015">Disulfide bond</keyword>
<organism evidence="9 10">
    <name type="scientific">Crotalus adamanteus</name>
    <name type="common">Eastern diamondback rattlesnake</name>
    <dbReference type="NCBI Taxonomy" id="8729"/>
    <lineage>
        <taxon>Eukaryota</taxon>
        <taxon>Metazoa</taxon>
        <taxon>Chordata</taxon>
        <taxon>Craniata</taxon>
        <taxon>Vertebrata</taxon>
        <taxon>Euteleostomi</taxon>
        <taxon>Lepidosauria</taxon>
        <taxon>Squamata</taxon>
        <taxon>Bifurcata</taxon>
        <taxon>Unidentata</taxon>
        <taxon>Episquamata</taxon>
        <taxon>Toxicofera</taxon>
        <taxon>Serpentes</taxon>
        <taxon>Colubroidea</taxon>
        <taxon>Viperidae</taxon>
        <taxon>Crotalinae</taxon>
        <taxon>Crotalus</taxon>
    </lineage>
</organism>
<evidence type="ECO:0000256" key="5">
    <source>
        <dbReference type="ARBA" id="ARBA00023180"/>
    </source>
</evidence>
<feature type="disulfide bond" evidence="6">
    <location>
        <begin position="94"/>
        <end position="113"/>
    </location>
</feature>
<comment type="caution">
    <text evidence="6">Lacks conserved residue(s) required for the propagation of feature annotation.</text>
</comment>